<gene>
    <name evidence="1" type="ORF">JG687_00018098</name>
</gene>
<dbReference type="Proteomes" id="UP000688947">
    <property type="component" value="Unassembled WGS sequence"/>
</dbReference>
<dbReference type="AlphaFoldDB" id="A0A8T1TPQ2"/>
<organism evidence="1 2">
    <name type="scientific">Phytophthora cactorum</name>
    <dbReference type="NCBI Taxonomy" id="29920"/>
    <lineage>
        <taxon>Eukaryota</taxon>
        <taxon>Sar</taxon>
        <taxon>Stramenopiles</taxon>
        <taxon>Oomycota</taxon>
        <taxon>Peronosporomycetes</taxon>
        <taxon>Peronosporales</taxon>
        <taxon>Peronosporaceae</taxon>
        <taxon>Phytophthora</taxon>
    </lineage>
</organism>
<dbReference type="EMBL" id="JAENGZ010002345">
    <property type="protein sequence ID" value="KAG6944022.1"/>
    <property type="molecule type" value="Genomic_DNA"/>
</dbReference>
<evidence type="ECO:0000313" key="2">
    <source>
        <dbReference type="Proteomes" id="UP000688947"/>
    </source>
</evidence>
<name>A0A8T1TPQ2_9STRA</name>
<comment type="caution">
    <text evidence="1">The sequence shown here is derived from an EMBL/GenBank/DDBJ whole genome shotgun (WGS) entry which is preliminary data.</text>
</comment>
<reference evidence="1" key="1">
    <citation type="submission" date="2021-01" db="EMBL/GenBank/DDBJ databases">
        <title>Phytophthora aleatoria, a newly-described species from Pinus radiata is distinct from Phytophthora cactorum isolates based on comparative genomics.</title>
        <authorList>
            <person name="Mcdougal R."/>
            <person name="Panda P."/>
            <person name="Williams N."/>
            <person name="Studholme D.J."/>
        </authorList>
    </citation>
    <scope>NUCLEOTIDE SEQUENCE</scope>
    <source>
        <strain evidence="1">NZFS 3830</strain>
    </source>
</reference>
<protein>
    <submittedName>
        <fullName evidence="1">Uncharacterized protein</fullName>
    </submittedName>
</protein>
<sequence>MRHQNWKQSVISRPGFESRSFSEFHCRPIQQLRQCRHKSLCIALETAGLEGTVSTQFGSVPVHEMTSFRRSVWLGDACFMLVMS</sequence>
<evidence type="ECO:0000313" key="1">
    <source>
        <dbReference type="EMBL" id="KAG6944022.1"/>
    </source>
</evidence>
<proteinExistence type="predicted"/>
<accession>A0A8T1TPQ2</accession>